<dbReference type="PANTHER" id="PTHR11365:SF23">
    <property type="entry name" value="HYPOTHETICAL 5-OXOPROLINASE (EUROFUNG)-RELATED"/>
    <property type="match status" value="1"/>
</dbReference>
<dbReference type="GO" id="GO:0017168">
    <property type="term" value="F:5-oxoprolinase (ATP-hydrolyzing) activity"/>
    <property type="evidence" value="ECO:0007669"/>
    <property type="project" value="TreeGrafter"/>
</dbReference>
<comment type="caution">
    <text evidence="2">The sequence shown here is derived from an EMBL/GenBank/DDBJ whole genome shotgun (WGS) entry which is preliminary data.</text>
</comment>
<dbReference type="OrthoDB" id="8612863at2"/>
<protein>
    <submittedName>
        <fullName evidence="2">5-oxoprolinase (ATP-hydrolyzing)</fullName>
    </submittedName>
</protein>
<dbReference type="RefSeq" id="WP_061150129.1">
    <property type="nucleotide sequence ID" value="NZ_FCOM02000036.1"/>
</dbReference>
<dbReference type="Pfam" id="PF02538">
    <property type="entry name" value="Hydantoinase_B"/>
    <property type="match status" value="1"/>
</dbReference>
<keyword evidence="3" id="KW-1185">Reference proteome</keyword>
<dbReference type="GO" id="GO:0005829">
    <property type="term" value="C:cytosol"/>
    <property type="evidence" value="ECO:0007669"/>
    <property type="project" value="TreeGrafter"/>
</dbReference>
<dbReference type="PANTHER" id="PTHR11365">
    <property type="entry name" value="5-OXOPROLINASE RELATED"/>
    <property type="match status" value="1"/>
</dbReference>
<evidence type="ECO:0000313" key="3">
    <source>
        <dbReference type="Proteomes" id="UP000055019"/>
    </source>
</evidence>
<sequence>MTIEFDPVTFAVVKNAMDSIVDEVAYTVIRTARSEIVKDVMDYSAAICDRHGQMIAQAKTIALHLGAIPEAMAAVQDRYGSDMKPGDAVVVNDPYQGGMHLPDIFMFVPFFYRDQLEGYCVVICHHTDVGGRVPGSNASDSTEIYQEGLRIPVLKLYEAGQVNDTLSRIIAQNVRVPDRVLGDLKAQYAANQVGVRELTALFDRYGRDAARMYLGELLDYAERLTRAEIRNWPKGTFHFKDYIDDDGLSPDPIPIQVALTVHDDHVTADYTGSSPQVRAAINSTLSYTKSCTYLSVRCALKGDVPNNAGVFRCIDVRVPEGSVLNPISPAAVAARALTGYRVFDAMLGALAQVVSDRIPAAGEGGNTVVCLSGKSDAGKPYIIVDMICGAWGGRPASDGIEAITNASQNLSNTPVETMESQHPVRVEAYELVEDSCGAGEYRGGLGIRRSYRVLAPDTLLQLRADRMKFAPYGLAGGKPARTAQNLLEHDSSVTELASKVGITVDRDDLVTHVQPGGGGFGDPLARDLDRIRKDVWDHKLSAEYVREHYLAVVDPHNGEIDIDATAALRGDRVARAA</sequence>
<evidence type="ECO:0000313" key="2">
    <source>
        <dbReference type="EMBL" id="SAL81060.1"/>
    </source>
</evidence>
<proteinExistence type="predicted"/>
<evidence type="ECO:0000259" key="1">
    <source>
        <dbReference type="Pfam" id="PF02538"/>
    </source>
</evidence>
<dbReference type="InterPro" id="IPR045079">
    <property type="entry name" value="Oxoprolinase-like"/>
</dbReference>
<dbReference type="InterPro" id="IPR003692">
    <property type="entry name" value="Hydantoinase_B"/>
</dbReference>
<name>A0A158KKH1_9BURK</name>
<gene>
    <name evidence="2" type="ORF">AWB74_05849</name>
</gene>
<dbReference type="GO" id="GO:0006749">
    <property type="term" value="P:glutathione metabolic process"/>
    <property type="evidence" value="ECO:0007669"/>
    <property type="project" value="TreeGrafter"/>
</dbReference>
<feature type="domain" description="Hydantoinase B/oxoprolinase" evidence="1">
    <location>
        <begin position="6"/>
        <end position="523"/>
    </location>
</feature>
<dbReference type="EMBL" id="FCOM02000036">
    <property type="protein sequence ID" value="SAL81060.1"/>
    <property type="molecule type" value="Genomic_DNA"/>
</dbReference>
<organism evidence="2 3">
    <name type="scientific">Caballeronia arvi</name>
    <dbReference type="NCBI Taxonomy" id="1777135"/>
    <lineage>
        <taxon>Bacteria</taxon>
        <taxon>Pseudomonadati</taxon>
        <taxon>Pseudomonadota</taxon>
        <taxon>Betaproteobacteria</taxon>
        <taxon>Burkholderiales</taxon>
        <taxon>Burkholderiaceae</taxon>
        <taxon>Caballeronia</taxon>
    </lineage>
</organism>
<dbReference type="AlphaFoldDB" id="A0A158KKH1"/>
<dbReference type="Proteomes" id="UP000055019">
    <property type="component" value="Unassembled WGS sequence"/>
</dbReference>
<reference evidence="2" key="1">
    <citation type="submission" date="2016-01" db="EMBL/GenBank/DDBJ databases">
        <authorList>
            <person name="Peeters C."/>
        </authorList>
    </citation>
    <scope>NUCLEOTIDE SEQUENCE [LARGE SCALE GENOMIC DNA]</scope>
    <source>
        <strain evidence="2">LMG 29317</strain>
    </source>
</reference>
<accession>A0A158KKH1</accession>